<dbReference type="InterPro" id="IPR010917">
    <property type="entry name" value="TonB_rcpt_CS"/>
</dbReference>
<dbReference type="PROSITE" id="PS52016">
    <property type="entry name" value="TONB_DEPENDENT_REC_3"/>
    <property type="match status" value="1"/>
</dbReference>
<evidence type="ECO:0000256" key="7">
    <source>
        <dbReference type="ARBA" id="ARBA00023004"/>
    </source>
</evidence>
<accession>A0A831PKX9</accession>
<organism evidence="12">
    <name type="scientific">Mariniphaga anaerophila</name>
    <dbReference type="NCBI Taxonomy" id="1484053"/>
    <lineage>
        <taxon>Bacteria</taxon>
        <taxon>Pseudomonadati</taxon>
        <taxon>Bacteroidota</taxon>
        <taxon>Bacteroidia</taxon>
        <taxon>Marinilabiliales</taxon>
        <taxon>Prolixibacteraceae</taxon>
        <taxon>Mariniphaga</taxon>
    </lineage>
</organism>
<reference evidence="12" key="1">
    <citation type="journal article" date="2020" name="mSystems">
        <title>Genome- and Community-Level Interaction Insights into Carbon Utilization and Element Cycling Functions of Hydrothermarchaeota in Hydrothermal Sediment.</title>
        <authorList>
            <person name="Zhou Z."/>
            <person name="Liu Y."/>
            <person name="Xu W."/>
            <person name="Pan J."/>
            <person name="Luo Z.H."/>
            <person name="Li M."/>
        </authorList>
    </citation>
    <scope>NUCLEOTIDE SEQUENCE [LARGE SCALE GENOMIC DNA]</scope>
    <source>
        <strain evidence="12">SpSt-1217</strain>
    </source>
</reference>
<evidence type="ECO:0000256" key="9">
    <source>
        <dbReference type="ARBA" id="ARBA00023136"/>
    </source>
</evidence>
<keyword evidence="10 11" id="KW-0998">Cell outer membrane</keyword>
<dbReference type="GO" id="GO:0015344">
    <property type="term" value="F:siderophore uptake transmembrane transporter activity"/>
    <property type="evidence" value="ECO:0007669"/>
    <property type="project" value="TreeGrafter"/>
</dbReference>
<keyword evidence="7" id="KW-0408">Iron</keyword>
<keyword evidence="3 11" id="KW-1134">Transmembrane beta strand</keyword>
<comment type="caution">
    <text evidence="12">The sequence shown here is derived from an EMBL/GenBank/DDBJ whole genome shotgun (WGS) entry which is preliminary data.</text>
</comment>
<dbReference type="GO" id="GO:0009279">
    <property type="term" value="C:cell outer membrane"/>
    <property type="evidence" value="ECO:0007669"/>
    <property type="project" value="UniProtKB-SubCell"/>
</dbReference>
<dbReference type="Proteomes" id="UP000886047">
    <property type="component" value="Unassembled WGS sequence"/>
</dbReference>
<protein>
    <submittedName>
        <fullName evidence="12">TonB-dependent receptor</fullName>
    </submittedName>
</protein>
<evidence type="ECO:0000256" key="4">
    <source>
        <dbReference type="ARBA" id="ARBA00022496"/>
    </source>
</evidence>
<dbReference type="PANTHER" id="PTHR32552">
    <property type="entry name" value="FERRICHROME IRON RECEPTOR-RELATED"/>
    <property type="match status" value="1"/>
</dbReference>
<keyword evidence="8" id="KW-0406">Ion transport</keyword>
<dbReference type="EMBL" id="DSDK01000572">
    <property type="protein sequence ID" value="HDR52025.1"/>
    <property type="molecule type" value="Genomic_DNA"/>
</dbReference>
<evidence type="ECO:0000256" key="1">
    <source>
        <dbReference type="ARBA" id="ARBA00004571"/>
    </source>
</evidence>
<evidence type="ECO:0000256" key="5">
    <source>
        <dbReference type="ARBA" id="ARBA00022692"/>
    </source>
</evidence>
<dbReference type="AlphaFoldDB" id="A0A831PKX9"/>
<dbReference type="InterPro" id="IPR036942">
    <property type="entry name" value="Beta-barrel_TonB_sf"/>
</dbReference>
<keyword evidence="12" id="KW-0675">Receptor</keyword>
<evidence type="ECO:0000256" key="2">
    <source>
        <dbReference type="ARBA" id="ARBA00022448"/>
    </source>
</evidence>
<keyword evidence="4" id="KW-0410">Iron transport</keyword>
<gene>
    <name evidence="12" type="ORF">ENN90_10490</name>
</gene>
<keyword evidence="9 11" id="KW-0472">Membrane</keyword>
<keyword evidence="6" id="KW-0732">Signal</keyword>
<dbReference type="PROSITE" id="PS01156">
    <property type="entry name" value="TONB_DEPENDENT_REC_2"/>
    <property type="match status" value="1"/>
</dbReference>
<evidence type="ECO:0000313" key="12">
    <source>
        <dbReference type="EMBL" id="HDR52025.1"/>
    </source>
</evidence>
<evidence type="ECO:0000256" key="11">
    <source>
        <dbReference type="PROSITE-ProRule" id="PRU01360"/>
    </source>
</evidence>
<proteinExistence type="inferred from homology"/>
<evidence type="ECO:0000256" key="3">
    <source>
        <dbReference type="ARBA" id="ARBA00022452"/>
    </source>
</evidence>
<dbReference type="InterPro" id="IPR039426">
    <property type="entry name" value="TonB-dep_rcpt-like"/>
</dbReference>
<evidence type="ECO:0000256" key="10">
    <source>
        <dbReference type="ARBA" id="ARBA00023237"/>
    </source>
</evidence>
<comment type="similarity">
    <text evidence="11">Belongs to the TonB-dependent receptor family.</text>
</comment>
<keyword evidence="2 11" id="KW-0813">Transport</keyword>
<dbReference type="SUPFAM" id="SSF56935">
    <property type="entry name" value="Porins"/>
    <property type="match status" value="1"/>
</dbReference>
<feature type="non-terminal residue" evidence="12">
    <location>
        <position position="1"/>
    </location>
</feature>
<evidence type="ECO:0000256" key="6">
    <source>
        <dbReference type="ARBA" id="ARBA00022729"/>
    </source>
</evidence>
<sequence>TGIVITRNLQWLANATFSQNKIENFTEYVDNWDTWEQETFNLGTTDIAFSPNVIANSQLVYKPGKNLSFAFISSYVGKQFIDNTSSDDRSLDAYFVNNLKVDYSFKTGFFDKVALHLMVNNLFSEEYESNAWVYSYILGSERFKMDGYFPQAGRHFMVGVDLRF</sequence>
<dbReference type="PANTHER" id="PTHR32552:SF68">
    <property type="entry name" value="FERRICHROME OUTER MEMBRANE TRANSPORTER_PHAGE RECEPTOR"/>
    <property type="match status" value="1"/>
</dbReference>
<dbReference type="Gene3D" id="2.40.170.20">
    <property type="entry name" value="TonB-dependent receptor, beta-barrel domain"/>
    <property type="match status" value="1"/>
</dbReference>
<evidence type="ECO:0000256" key="8">
    <source>
        <dbReference type="ARBA" id="ARBA00023065"/>
    </source>
</evidence>
<name>A0A831PKX9_9BACT</name>
<comment type="subcellular location">
    <subcellularLocation>
        <location evidence="1 11">Cell outer membrane</location>
        <topology evidence="1 11">Multi-pass membrane protein</topology>
    </subcellularLocation>
</comment>
<keyword evidence="5 11" id="KW-0812">Transmembrane</keyword>